<dbReference type="PANTHER" id="PTHR46082">
    <property type="entry name" value="ATP/GTP-BINDING PROTEIN-RELATED"/>
    <property type="match status" value="1"/>
</dbReference>
<keyword evidence="2" id="KW-1185">Reference proteome</keyword>
<reference evidence="1 2" key="1">
    <citation type="submission" date="2017-06" db="EMBL/GenBank/DDBJ databases">
        <authorList>
            <person name="Kim H.J."/>
            <person name="Triplett B.A."/>
        </authorList>
    </citation>
    <scope>NUCLEOTIDE SEQUENCE [LARGE SCALE GENOMIC DNA]</scope>
    <source>
        <strain evidence="1 2">CGMCC 4.5593</strain>
    </source>
</reference>
<sequence>MERLSWVAGVAALLVALIASRRSVASRGVPSSSELTERDNEAAASVLVRNLPARNPAFIGRDDLIVSINNALTSGPAVINALHGWGGVGKTQTAIEYSYRYADDYDVVWWFVSEQPQLLAEQYAQLAVALGVAPAGSDTMVASAAARRCLRERQRWLIIFDNAEDPEALRPWIPDGAGHVLITSRRADWRELATPVRVDVLPRAESVALLTRRTDLTGDGAHLLADKLGDLPLALVQAAGFISETSIPIDDYLASLEAGASRILQEGRPASYPLTLPAAVKLAAERVRETDLPAWQLLRLCAALGPEPIPLWLFTGAADRILPTPLSAAVKDPVRLRGSIGLLARLGLARVDKTTIQLHRLTQSVLRSSAPPRTLEADLSRIRSLLVGAQPPDTDDPRYWPTWAALAPHILAIDSVDADEIPFRELVCGLIRTQLKRGEIADGLALIQNLHRRWSARYHQDELTMLHASFLLGHAYYLAGLWPEAQDMDAATYAARLRLLGPDHPDTLESANNLGGSLTRMGNLAAGRALDHDTLARRRRTLGDDHPDTLRTANNFASTLRKSGEFAAAKALHQDTWGRSRRVHGAEHPATLISAFYIGMDLIELGEFEAAYRQLDETHSTLRRVLGESHPATLQCADQLAIAALRRGDRTTAQAILEETLARRREVLGDSHPDVAATATKLAAMDRT</sequence>
<dbReference type="InterPro" id="IPR027417">
    <property type="entry name" value="P-loop_NTPase"/>
</dbReference>
<dbReference type="Pfam" id="PF13424">
    <property type="entry name" value="TPR_12"/>
    <property type="match status" value="2"/>
</dbReference>
<dbReference type="Gene3D" id="3.40.50.300">
    <property type="entry name" value="P-loop containing nucleotide triphosphate hydrolases"/>
    <property type="match status" value="1"/>
</dbReference>
<dbReference type="InterPro" id="IPR053137">
    <property type="entry name" value="NLR-like"/>
</dbReference>
<dbReference type="Gene3D" id="1.25.40.10">
    <property type="entry name" value="Tetratricopeptide repeat domain"/>
    <property type="match status" value="2"/>
</dbReference>
<dbReference type="AlphaFoldDB" id="A0A239H4M0"/>
<accession>A0A239H4M0</accession>
<dbReference type="EMBL" id="FZPH01000001">
    <property type="protein sequence ID" value="SNS75763.1"/>
    <property type="molecule type" value="Genomic_DNA"/>
</dbReference>
<organism evidence="1 2">
    <name type="scientific">Asanoa hainanensis</name>
    <dbReference type="NCBI Taxonomy" id="560556"/>
    <lineage>
        <taxon>Bacteria</taxon>
        <taxon>Bacillati</taxon>
        <taxon>Actinomycetota</taxon>
        <taxon>Actinomycetes</taxon>
        <taxon>Micromonosporales</taxon>
        <taxon>Micromonosporaceae</taxon>
        <taxon>Asanoa</taxon>
    </lineage>
</organism>
<dbReference type="NCBIfam" id="NF040586">
    <property type="entry name" value="FxSxx_TPR"/>
    <property type="match status" value="1"/>
</dbReference>
<dbReference type="InterPro" id="IPR011990">
    <property type="entry name" value="TPR-like_helical_dom_sf"/>
</dbReference>
<evidence type="ECO:0000313" key="1">
    <source>
        <dbReference type="EMBL" id="SNS75763.1"/>
    </source>
</evidence>
<gene>
    <name evidence="1" type="ORF">SAMN05421812_101673</name>
</gene>
<proteinExistence type="predicted"/>
<dbReference type="Pfam" id="PF13374">
    <property type="entry name" value="TPR_10"/>
    <property type="match status" value="1"/>
</dbReference>
<dbReference type="PANTHER" id="PTHR46082:SF6">
    <property type="entry name" value="AAA+ ATPASE DOMAIN-CONTAINING PROTEIN-RELATED"/>
    <property type="match status" value="1"/>
</dbReference>
<dbReference type="SUPFAM" id="SSF48452">
    <property type="entry name" value="TPR-like"/>
    <property type="match status" value="2"/>
</dbReference>
<evidence type="ECO:0000313" key="2">
    <source>
        <dbReference type="Proteomes" id="UP000198362"/>
    </source>
</evidence>
<protein>
    <submittedName>
        <fullName evidence="1">Tetratricopeptide repeat-containing protein</fullName>
    </submittedName>
</protein>
<name>A0A239H4M0_9ACTN</name>
<dbReference type="Proteomes" id="UP000198362">
    <property type="component" value="Unassembled WGS sequence"/>
</dbReference>
<dbReference type="SUPFAM" id="SSF52540">
    <property type="entry name" value="P-loop containing nucleoside triphosphate hydrolases"/>
    <property type="match status" value="1"/>
</dbReference>